<feature type="transmembrane region" description="Helical" evidence="1">
    <location>
        <begin position="366"/>
        <end position="384"/>
    </location>
</feature>
<feature type="transmembrane region" description="Helical" evidence="1">
    <location>
        <begin position="207"/>
        <end position="226"/>
    </location>
</feature>
<feature type="domain" description="DUF7657" evidence="3">
    <location>
        <begin position="26"/>
        <end position="421"/>
    </location>
</feature>
<feature type="transmembrane region" description="Helical" evidence="1">
    <location>
        <begin position="261"/>
        <end position="280"/>
    </location>
</feature>
<feature type="transmembrane region" description="Helical" evidence="1">
    <location>
        <begin position="120"/>
        <end position="151"/>
    </location>
</feature>
<name>A0AB39JAR9_9BACT</name>
<feature type="transmembrane region" description="Helical" evidence="1">
    <location>
        <begin position="441"/>
        <end position="459"/>
    </location>
</feature>
<evidence type="ECO:0000313" key="4">
    <source>
        <dbReference type="EMBL" id="XDN89794.1"/>
    </source>
</evidence>
<feature type="transmembrane region" description="Helical" evidence="1">
    <location>
        <begin position="404"/>
        <end position="420"/>
    </location>
</feature>
<gene>
    <name evidence="4" type="ORF">TM074_03780</name>
</gene>
<keyword evidence="1" id="KW-0812">Transmembrane</keyword>
<evidence type="ECO:0000256" key="1">
    <source>
        <dbReference type="SAM" id="Phobius"/>
    </source>
</evidence>
<feature type="transmembrane region" description="Helical" evidence="1">
    <location>
        <begin position="21"/>
        <end position="40"/>
    </location>
</feature>
<protein>
    <recommendedName>
        <fullName evidence="5">Glycosyltransferase RgtA/B/C/D-like domain-containing protein</fullName>
    </recommendedName>
</protein>
<dbReference type="InterPro" id="IPR056071">
    <property type="entry name" value="DUF7654"/>
</dbReference>
<reference evidence="4" key="1">
    <citation type="submission" date="2024-06" db="EMBL/GenBank/DDBJ databases">
        <authorList>
            <person name="Atkinson C."/>
            <person name="McLean J."/>
            <person name="Gallagher L."/>
            <person name="Bor B."/>
            <person name="Mougous J."/>
        </authorList>
    </citation>
    <scope>NUCLEOTIDE SEQUENCE</scope>
    <source>
        <strain evidence="4">TM7-074</strain>
    </source>
</reference>
<keyword evidence="1" id="KW-0472">Membrane</keyword>
<feature type="transmembrane region" description="Helical" evidence="1">
    <location>
        <begin position="335"/>
        <end position="354"/>
    </location>
</feature>
<dbReference type="Pfam" id="PF24672">
    <property type="entry name" value="DUF7654"/>
    <property type="match status" value="1"/>
</dbReference>
<dbReference type="Pfam" id="PF24677">
    <property type="entry name" value="DUF7657"/>
    <property type="match status" value="1"/>
</dbReference>
<keyword evidence="1" id="KW-1133">Transmembrane helix</keyword>
<feature type="transmembrane region" description="Helical" evidence="1">
    <location>
        <begin position="183"/>
        <end position="200"/>
    </location>
</feature>
<feature type="domain" description="DUF7654" evidence="2">
    <location>
        <begin position="521"/>
        <end position="661"/>
    </location>
</feature>
<dbReference type="RefSeq" id="WP_369000363.1">
    <property type="nucleotide sequence ID" value="NZ_CP158487.1"/>
</dbReference>
<evidence type="ECO:0000259" key="2">
    <source>
        <dbReference type="Pfam" id="PF24672"/>
    </source>
</evidence>
<evidence type="ECO:0000259" key="3">
    <source>
        <dbReference type="Pfam" id="PF24677"/>
    </source>
</evidence>
<sequence length="668" mass="75783">MRINFKETLSSFSSFLYKNQGWIFPIIVLSALISLSALQISGTSAGIYDYLLGKKPVNLIAGKPRPIRSDEWVVTTPFVVSQYNNGMPAKSKDIGIGQDMSIVADAPYTDWSMLFRPHNLIFFLLPIGFAFAFKWWLLSAGLALSVYIFVLFLYPRKYLIASLLGSIMLFSPFIQWWYQSATILPIIYGLLGIVSAIKLIESRCRRTAIYWSIALAYLAVCFALVMYPAFQLTIGLVSLVTLLAILQGRGTLHLLWQRRNLFLIFGSIIIAGTIMGLFLWQHSDAVKASLNTIYPGHRNISSGGFDIFRLISWPLSYLLLHDNNSMILGNNQSEVSNFLLIGLVLMPFLIYLSIRYKSTFSKLEKSIIYISSGIFIFIAIRMFIPIGDQLFSLLGMSKIPHERLFIGLGLINFLLLLVAVSRRSKKLPKKWWKPLTSIQQLIFFAIITIIFSILIYATVRHYDIPNIGPLESVAVILTFSISSTLLLSSYEQFRIVGLVGVLLLNILSTYMVNPLYRGVGITDNEFSRYIMDAEKKDNFYWVANDSSVLSAIMVASGAEVYGGVNTYPQTDIWRRYFPNSANVFNRYAHVRFLFDSSPQKRSLSLIQDDSFFVHISPCDEMLHDLNIRYIVSERPLKSSCLESNRGGIFDGKKIYIYTIKNNSTNTRK</sequence>
<feature type="transmembrane region" description="Helical" evidence="1">
    <location>
        <begin position="232"/>
        <end position="249"/>
    </location>
</feature>
<accession>A0AB39JAR9</accession>
<dbReference type="InterPro" id="IPR056074">
    <property type="entry name" value="DUF7657"/>
</dbReference>
<proteinExistence type="predicted"/>
<evidence type="ECO:0008006" key="5">
    <source>
        <dbReference type="Google" id="ProtNLM"/>
    </source>
</evidence>
<feature type="transmembrane region" description="Helical" evidence="1">
    <location>
        <begin position="471"/>
        <end position="488"/>
    </location>
</feature>
<dbReference type="EMBL" id="CP158487">
    <property type="protein sequence ID" value="XDN89794.1"/>
    <property type="molecule type" value="Genomic_DNA"/>
</dbReference>
<organism evidence="4">
    <name type="scientific">Candidatus Nanosynbacter sp. TM7-074</name>
    <dbReference type="NCBI Taxonomy" id="3158573"/>
    <lineage>
        <taxon>Bacteria</taxon>
        <taxon>Candidatus Saccharimonadota</taxon>
        <taxon>Candidatus Saccharimonadia</taxon>
        <taxon>Candidatus Nanosynbacterales</taxon>
        <taxon>Candidatus Nanosynbacteraceae</taxon>
        <taxon>Candidatus Nanosynbacter</taxon>
    </lineage>
</organism>
<dbReference type="AlphaFoldDB" id="A0AB39JAR9"/>
<feature type="transmembrane region" description="Helical" evidence="1">
    <location>
        <begin position="495"/>
        <end position="516"/>
    </location>
</feature>